<proteinExistence type="predicted"/>
<dbReference type="PROSITE" id="PS01124">
    <property type="entry name" value="HTH_ARAC_FAMILY_2"/>
    <property type="match status" value="1"/>
</dbReference>
<dbReference type="InterPro" id="IPR020449">
    <property type="entry name" value="Tscrpt_reg_AraC-type_HTH"/>
</dbReference>
<keyword evidence="11" id="KW-0175">Coiled coil</keyword>
<comment type="subcellular location">
    <subcellularLocation>
        <location evidence="1">Cytoplasm</location>
    </subcellularLocation>
</comment>
<dbReference type="InterPro" id="IPR009057">
    <property type="entry name" value="Homeodomain-like_sf"/>
</dbReference>
<feature type="domain" description="HTH araC/xylS-type" evidence="12">
    <location>
        <begin position="413"/>
        <end position="511"/>
    </location>
</feature>
<dbReference type="GO" id="GO:0000160">
    <property type="term" value="P:phosphorelay signal transduction system"/>
    <property type="evidence" value="ECO:0007669"/>
    <property type="project" value="UniProtKB-KW"/>
</dbReference>
<feature type="modified residue" description="4-aspartylphosphate" evidence="10">
    <location>
        <position position="55"/>
    </location>
</feature>
<dbReference type="PANTHER" id="PTHR42713">
    <property type="entry name" value="HISTIDINE KINASE-RELATED"/>
    <property type="match status" value="1"/>
</dbReference>
<dbReference type="InterPro" id="IPR011006">
    <property type="entry name" value="CheY-like_superfamily"/>
</dbReference>
<gene>
    <name evidence="14" type="ORF">H9926_02880</name>
</gene>
<keyword evidence="5" id="KW-0902">Two-component regulatory system</keyword>
<keyword evidence="8" id="KW-0804">Transcription</keyword>
<dbReference type="SUPFAM" id="SSF46689">
    <property type="entry name" value="Homeodomain-like"/>
    <property type="match status" value="2"/>
</dbReference>
<evidence type="ECO:0000313" key="14">
    <source>
        <dbReference type="EMBL" id="HJC86943.1"/>
    </source>
</evidence>
<sequence>MLRILLVDDEPLELQALRDHVDWKRLGIDQVDTAKNGRIAYEMVLDQEPDIVITDVHMPVMDGIMLARKIRDLNQRIKVVFLSGYDDFSYVQSALQMGAADYLLKPFTAADIENVILKVKEALNRDMLFTHSLETLEQQLLERLCLEGDAQQPVLLEELARTRKLSSGADQYGMMIFFSVSGKSLVDHLLKYVAGIHAAWMDENRLGIILRGYADPYDNGLKIQELLEKLTGFPYSGAYLAERSLKDTQLRSSWQALKEMEDDVYYLPAGSFVKVSIAPDGTISSDFSFYPPPHVFTDLPDSVLEEALSRLEQLFPYENETETEAEIDRLLKRLREMRLSRRSLENAIWRMLLLLERRLSSGSGSPYRPALSLTQLEGCRCVGELKALLLGSFRQVLITYQENAGGKNAYVVRRVKEYVQQHYGEPMTVDAIADEIHFSVNYVRSIFKEGTGQTILEYVTDYRFARACELLKDPTLKVREVANMVGYENISYFGSVFTKRYHLTPNEYRKKFL</sequence>
<dbReference type="AlphaFoldDB" id="A0A9D2QGT0"/>
<evidence type="ECO:0000259" key="12">
    <source>
        <dbReference type="PROSITE" id="PS01124"/>
    </source>
</evidence>
<comment type="caution">
    <text evidence="14">The sequence shown here is derived from an EMBL/GenBank/DDBJ whole genome shotgun (WGS) entry which is preliminary data.</text>
</comment>
<dbReference type="GO" id="GO:0043565">
    <property type="term" value="F:sequence-specific DNA binding"/>
    <property type="evidence" value="ECO:0007669"/>
    <property type="project" value="InterPro"/>
</dbReference>
<reference evidence="14" key="1">
    <citation type="journal article" date="2021" name="PeerJ">
        <title>Extensive microbial diversity within the chicken gut microbiome revealed by metagenomics and culture.</title>
        <authorList>
            <person name="Gilroy R."/>
            <person name="Ravi A."/>
            <person name="Getino M."/>
            <person name="Pursley I."/>
            <person name="Horton D.L."/>
            <person name="Alikhan N.F."/>
            <person name="Baker D."/>
            <person name="Gharbi K."/>
            <person name="Hall N."/>
            <person name="Watson M."/>
            <person name="Adriaenssens E.M."/>
            <person name="Foster-Nyarko E."/>
            <person name="Jarju S."/>
            <person name="Secka A."/>
            <person name="Antonio M."/>
            <person name="Oren A."/>
            <person name="Chaudhuri R.R."/>
            <person name="La Ragione R."/>
            <person name="Hildebrand F."/>
            <person name="Pallen M.J."/>
        </authorList>
    </citation>
    <scope>NUCLEOTIDE SEQUENCE</scope>
    <source>
        <strain evidence="14">ChiBcec1-1630</strain>
    </source>
</reference>
<keyword evidence="7" id="KW-0238">DNA-binding</keyword>
<dbReference type="SMART" id="SM00342">
    <property type="entry name" value="HTH_ARAC"/>
    <property type="match status" value="1"/>
</dbReference>
<dbReference type="SMART" id="SM00448">
    <property type="entry name" value="REC"/>
    <property type="match status" value="1"/>
</dbReference>
<dbReference type="PANTHER" id="PTHR42713:SF3">
    <property type="entry name" value="TRANSCRIPTIONAL REGULATORY PROTEIN HPTR"/>
    <property type="match status" value="1"/>
</dbReference>
<dbReference type="Gene3D" id="1.10.10.60">
    <property type="entry name" value="Homeodomain-like"/>
    <property type="match status" value="2"/>
</dbReference>
<dbReference type="InterPro" id="IPR018060">
    <property type="entry name" value="HTH_AraC"/>
</dbReference>
<dbReference type="EMBL" id="DWVS01000067">
    <property type="protein sequence ID" value="HJC86943.1"/>
    <property type="molecule type" value="Genomic_DNA"/>
</dbReference>
<evidence type="ECO:0000256" key="7">
    <source>
        <dbReference type="ARBA" id="ARBA00023125"/>
    </source>
</evidence>
<evidence type="ECO:0000256" key="10">
    <source>
        <dbReference type="PROSITE-ProRule" id="PRU00169"/>
    </source>
</evidence>
<dbReference type="PRINTS" id="PR00032">
    <property type="entry name" value="HTHARAC"/>
</dbReference>
<feature type="domain" description="Response regulatory" evidence="13">
    <location>
        <begin position="3"/>
        <end position="120"/>
    </location>
</feature>
<name>A0A9D2QGT0_9FIRM</name>
<evidence type="ECO:0000256" key="3">
    <source>
        <dbReference type="ARBA" id="ARBA00022490"/>
    </source>
</evidence>
<organism evidence="14 15">
    <name type="scientific">Candidatus Eisenbergiella intestinigallinarum</name>
    <dbReference type="NCBI Taxonomy" id="2838549"/>
    <lineage>
        <taxon>Bacteria</taxon>
        <taxon>Bacillati</taxon>
        <taxon>Bacillota</taxon>
        <taxon>Clostridia</taxon>
        <taxon>Lachnospirales</taxon>
        <taxon>Lachnospiraceae</taxon>
        <taxon>Eisenbergiella</taxon>
    </lineage>
</organism>
<keyword evidence="6" id="KW-0805">Transcription regulation</keyword>
<dbReference type="Pfam" id="PF12833">
    <property type="entry name" value="HTH_18"/>
    <property type="match status" value="1"/>
</dbReference>
<evidence type="ECO:0000313" key="15">
    <source>
        <dbReference type="Proteomes" id="UP000823922"/>
    </source>
</evidence>
<dbReference type="PROSITE" id="PS50110">
    <property type="entry name" value="RESPONSE_REGULATORY"/>
    <property type="match status" value="1"/>
</dbReference>
<dbReference type="GO" id="GO:0003700">
    <property type="term" value="F:DNA-binding transcription factor activity"/>
    <property type="evidence" value="ECO:0007669"/>
    <property type="project" value="InterPro"/>
</dbReference>
<reference evidence="14" key="2">
    <citation type="submission" date="2021-04" db="EMBL/GenBank/DDBJ databases">
        <authorList>
            <person name="Gilroy R."/>
        </authorList>
    </citation>
    <scope>NUCLEOTIDE SEQUENCE</scope>
    <source>
        <strain evidence="14">ChiBcec1-1630</strain>
    </source>
</reference>
<dbReference type="SUPFAM" id="SSF52172">
    <property type="entry name" value="CheY-like"/>
    <property type="match status" value="1"/>
</dbReference>
<comment type="function">
    <text evidence="9">May play the central regulatory role in sporulation. It may be an element of the effector pathway responsible for the activation of sporulation genes in response to nutritional stress. Spo0A may act in concert with spo0H (a sigma factor) to control the expression of some genes that are critical to the sporulation process.</text>
</comment>
<evidence type="ECO:0000259" key="13">
    <source>
        <dbReference type="PROSITE" id="PS50110"/>
    </source>
</evidence>
<keyword evidence="4 10" id="KW-0597">Phosphoprotein</keyword>
<feature type="coiled-coil region" evidence="11">
    <location>
        <begin position="320"/>
        <end position="347"/>
    </location>
</feature>
<evidence type="ECO:0000256" key="9">
    <source>
        <dbReference type="ARBA" id="ARBA00024867"/>
    </source>
</evidence>
<dbReference type="GO" id="GO:0005737">
    <property type="term" value="C:cytoplasm"/>
    <property type="evidence" value="ECO:0007669"/>
    <property type="project" value="UniProtKB-SubCell"/>
</dbReference>
<evidence type="ECO:0000256" key="11">
    <source>
        <dbReference type="SAM" id="Coils"/>
    </source>
</evidence>
<protein>
    <recommendedName>
        <fullName evidence="2">Stage 0 sporulation protein A homolog</fullName>
    </recommendedName>
</protein>
<dbReference type="InterPro" id="IPR051552">
    <property type="entry name" value="HptR"/>
</dbReference>
<dbReference type="Pfam" id="PF00072">
    <property type="entry name" value="Response_reg"/>
    <property type="match status" value="1"/>
</dbReference>
<evidence type="ECO:0000256" key="4">
    <source>
        <dbReference type="ARBA" id="ARBA00022553"/>
    </source>
</evidence>
<evidence type="ECO:0000256" key="5">
    <source>
        <dbReference type="ARBA" id="ARBA00023012"/>
    </source>
</evidence>
<dbReference type="Proteomes" id="UP000823922">
    <property type="component" value="Unassembled WGS sequence"/>
</dbReference>
<dbReference type="CDD" id="cd17536">
    <property type="entry name" value="REC_YesN-like"/>
    <property type="match status" value="1"/>
</dbReference>
<evidence type="ECO:0000256" key="1">
    <source>
        <dbReference type="ARBA" id="ARBA00004496"/>
    </source>
</evidence>
<keyword evidence="3" id="KW-0963">Cytoplasm</keyword>
<evidence type="ECO:0000256" key="2">
    <source>
        <dbReference type="ARBA" id="ARBA00018672"/>
    </source>
</evidence>
<evidence type="ECO:0000256" key="8">
    <source>
        <dbReference type="ARBA" id="ARBA00023163"/>
    </source>
</evidence>
<dbReference type="InterPro" id="IPR001789">
    <property type="entry name" value="Sig_transdc_resp-reg_receiver"/>
</dbReference>
<dbReference type="Gene3D" id="3.40.50.2300">
    <property type="match status" value="1"/>
</dbReference>
<evidence type="ECO:0000256" key="6">
    <source>
        <dbReference type="ARBA" id="ARBA00023015"/>
    </source>
</evidence>
<accession>A0A9D2QGT0</accession>